<name>A0AAD6UQH5_9AGAR</name>
<protein>
    <submittedName>
        <fullName evidence="2">Uncharacterized protein</fullName>
    </submittedName>
</protein>
<comment type="caution">
    <text evidence="2">The sequence shown here is derived from an EMBL/GenBank/DDBJ whole genome shotgun (WGS) entry which is preliminary data.</text>
</comment>
<keyword evidence="3" id="KW-1185">Reference proteome</keyword>
<proteinExistence type="predicted"/>
<organism evidence="2 3">
    <name type="scientific">Mycena pura</name>
    <dbReference type="NCBI Taxonomy" id="153505"/>
    <lineage>
        <taxon>Eukaryota</taxon>
        <taxon>Fungi</taxon>
        <taxon>Dikarya</taxon>
        <taxon>Basidiomycota</taxon>
        <taxon>Agaricomycotina</taxon>
        <taxon>Agaricomycetes</taxon>
        <taxon>Agaricomycetidae</taxon>
        <taxon>Agaricales</taxon>
        <taxon>Marasmiineae</taxon>
        <taxon>Mycenaceae</taxon>
        <taxon>Mycena</taxon>
    </lineage>
</organism>
<feature type="compositionally biased region" description="Basic and acidic residues" evidence="1">
    <location>
        <begin position="1"/>
        <end position="14"/>
    </location>
</feature>
<gene>
    <name evidence="2" type="ORF">GGX14DRAFT_596057</name>
</gene>
<dbReference type="Proteomes" id="UP001219525">
    <property type="component" value="Unassembled WGS sequence"/>
</dbReference>
<evidence type="ECO:0000313" key="2">
    <source>
        <dbReference type="EMBL" id="KAJ7192265.1"/>
    </source>
</evidence>
<feature type="region of interest" description="Disordered" evidence="1">
    <location>
        <begin position="1"/>
        <end position="25"/>
    </location>
</feature>
<dbReference type="EMBL" id="JARJCW010000122">
    <property type="protein sequence ID" value="KAJ7192265.1"/>
    <property type="molecule type" value="Genomic_DNA"/>
</dbReference>
<accession>A0AAD6UQH5</accession>
<reference evidence="2" key="1">
    <citation type="submission" date="2023-03" db="EMBL/GenBank/DDBJ databases">
        <title>Massive genome expansion in bonnet fungi (Mycena s.s.) driven by repeated elements and novel gene families across ecological guilds.</title>
        <authorList>
            <consortium name="Lawrence Berkeley National Laboratory"/>
            <person name="Harder C.B."/>
            <person name="Miyauchi S."/>
            <person name="Viragh M."/>
            <person name="Kuo A."/>
            <person name="Thoen E."/>
            <person name="Andreopoulos B."/>
            <person name="Lu D."/>
            <person name="Skrede I."/>
            <person name="Drula E."/>
            <person name="Henrissat B."/>
            <person name="Morin E."/>
            <person name="Kohler A."/>
            <person name="Barry K."/>
            <person name="LaButti K."/>
            <person name="Morin E."/>
            <person name="Salamov A."/>
            <person name="Lipzen A."/>
            <person name="Mereny Z."/>
            <person name="Hegedus B."/>
            <person name="Baldrian P."/>
            <person name="Stursova M."/>
            <person name="Weitz H."/>
            <person name="Taylor A."/>
            <person name="Grigoriev I.V."/>
            <person name="Nagy L.G."/>
            <person name="Martin F."/>
            <person name="Kauserud H."/>
        </authorList>
    </citation>
    <scope>NUCLEOTIDE SEQUENCE</scope>
    <source>
        <strain evidence="2">9144</strain>
    </source>
</reference>
<sequence>MRWHRLADFRERKPPSQPLTHDSQREQGRISIKFSIIIILAQRGLVHGTPIFNKSDENAAAIGPSAQRGRAPRVAGRRYSITNFMLGALEQPVAAPQEMAAGGRWQHALPWWEAPPPRMCARLPPQDATQPWMYSGMYSALHPLPRPIAVIHVAKGMNMAPAPQVDSVC</sequence>
<evidence type="ECO:0000256" key="1">
    <source>
        <dbReference type="SAM" id="MobiDB-lite"/>
    </source>
</evidence>
<evidence type="ECO:0000313" key="3">
    <source>
        <dbReference type="Proteomes" id="UP001219525"/>
    </source>
</evidence>
<dbReference type="AlphaFoldDB" id="A0AAD6UQH5"/>